<proteinExistence type="predicted"/>
<name>I1BHD3_RHIO9</name>
<evidence type="ECO:0000313" key="2">
    <source>
        <dbReference type="Proteomes" id="UP000009138"/>
    </source>
</evidence>
<accession>I1BHD3</accession>
<dbReference type="InParanoid" id="I1BHD3"/>
<gene>
    <name evidence="1" type="ORF">RO3G_00317</name>
</gene>
<sequence length="73" mass="8720">MPVIYHKKPFNFRAQQDCKLATPQSNLAQYSSFVTSNDDLKQNPIYSHMVPDTKTFYLYNFKIANDHETRKFW</sequence>
<dbReference type="Proteomes" id="UP000009138">
    <property type="component" value="Unassembled WGS sequence"/>
</dbReference>
<reference evidence="1 2" key="1">
    <citation type="journal article" date="2009" name="PLoS Genet.">
        <title>Genomic analysis of the basal lineage fungus Rhizopus oryzae reveals a whole-genome duplication.</title>
        <authorList>
            <person name="Ma L.-J."/>
            <person name="Ibrahim A.S."/>
            <person name="Skory C."/>
            <person name="Grabherr M.G."/>
            <person name="Burger G."/>
            <person name="Butler M."/>
            <person name="Elias M."/>
            <person name="Idnurm A."/>
            <person name="Lang B.F."/>
            <person name="Sone T."/>
            <person name="Abe A."/>
            <person name="Calvo S.E."/>
            <person name="Corrochano L.M."/>
            <person name="Engels R."/>
            <person name="Fu J."/>
            <person name="Hansberg W."/>
            <person name="Kim J.-M."/>
            <person name="Kodira C.D."/>
            <person name="Koehrsen M.J."/>
            <person name="Liu B."/>
            <person name="Miranda-Saavedra D."/>
            <person name="O'Leary S."/>
            <person name="Ortiz-Castellanos L."/>
            <person name="Poulter R."/>
            <person name="Rodriguez-Romero J."/>
            <person name="Ruiz-Herrera J."/>
            <person name="Shen Y.-Q."/>
            <person name="Zeng Q."/>
            <person name="Galagan J."/>
            <person name="Birren B.W."/>
            <person name="Cuomo C.A."/>
            <person name="Wickes B.L."/>
        </authorList>
    </citation>
    <scope>NUCLEOTIDE SEQUENCE [LARGE SCALE GENOMIC DNA]</scope>
    <source>
        <strain evidence="2">RA 99-880 / ATCC MYA-4621 / FGSC 9543 / NRRL 43880</strain>
    </source>
</reference>
<dbReference type="GeneID" id="93607289"/>
<dbReference type="AlphaFoldDB" id="I1BHD3"/>
<keyword evidence="2" id="KW-1185">Reference proteome</keyword>
<dbReference type="VEuPathDB" id="FungiDB:RO3G_00317"/>
<organism evidence="1 2">
    <name type="scientific">Rhizopus delemar (strain RA 99-880 / ATCC MYA-4621 / FGSC 9543 / NRRL 43880)</name>
    <name type="common">Mucormycosis agent</name>
    <name type="synonym">Rhizopus arrhizus var. delemar</name>
    <dbReference type="NCBI Taxonomy" id="246409"/>
    <lineage>
        <taxon>Eukaryota</taxon>
        <taxon>Fungi</taxon>
        <taxon>Fungi incertae sedis</taxon>
        <taxon>Mucoromycota</taxon>
        <taxon>Mucoromycotina</taxon>
        <taxon>Mucoromycetes</taxon>
        <taxon>Mucorales</taxon>
        <taxon>Mucorineae</taxon>
        <taxon>Rhizopodaceae</taxon>
        <taxon>Rhizopus</taxon>
    </lineage>
</organism>
<protein>
    <submittedName>
        <fullName evidence="1">Uncharacterized protein</fullName>
    </submittedName>
</protein>
<dbReference type="RefSeq" id="XP_067511009.1">
    <property type="nucleotide sequence ID" value="XM_067654908.1"/>
</dbReference>
<dbReference type="EMBL" id="CH476732">
    <property type="protein sequence ID" value="EIE75613.1"/>
    <property type="molecule type" value="Genomic_DNA"/>
</dbReference>
<evidence type="ECO:0000313" key="1">
    <source>
        <dbReference type="EMBL" id="EIE75613.1"/>
    </source>
</evidence>